<dbReference type="AlphaFoldDB" id="W6NFH8"/>
<dbReference type="EMBL" id="CAVP010059087">
    <property type="protein sequence ID" value="CDL95515.1"/>
    <property type="molecule type" value="Genomic_DNA"/>
</dbReference>
<evidence type="ECO:0000256" key="3">
    <source>
        <dbReference type="ARBA" id="ARBA00022982"/>
    </source>
</evidence>
<evidence type="ECO:0000313" key="7">
    <source>
        <dbReference type="EMBL" id="CDL95515.1"/>
    </source>
</evidence>
<dbReference type="Gene3D" id="3.40.30.10">
    <property type="entry name" value="Glutaredoxin"/>
    <property type="match status" value="1"/>
</dbReference>
<dbReference type="PROSITE" id="PS51354">
    <property type="entry name" value="GLUTAREDOXIN_2"/>
    <property type="match status" value="1"/>
</dbReference>
<feature type="region of interest" description="Disordered" evidence="6">
    <location>
        <begin position="215"/>
        <end position="298"/>
    </location>
</feature>
<keyword evidence="5" id="KW-0676">Redox-active center</keyword>
<keyword evidence="3" id="KW-0249">Electron transport</keyword>
<keyword evidence="4" id="KW-1015">Disulfide bond</keyword>
<evidence type="ECO:0000256" key="4">
    <source>
        <dbReference type="ARBA" id="ARBA00023157"/>
    </source>
</evidence>
<sequence>MWELKLMTAQVDQQNLVKYSQYLELLRNAYGIQLPGELGQQPSAQSQAEYQLSAYPSATATSYQAGAEQQAVQAQPTYQLSSYSSAAAPTYQAGAVQQSVPSQIEYQLSAYPSAGGHYQAAGAGTYSSALQPVDLTVPQASVTYAPTAATSQPQYQIYQPQTSSFYGQAGQQQHPQSVYQPSAQQTYPQPVQAQTYQPLLPHPQQSQLAVQPYYPSPYSVTQAPPNSQEHIAPPQQPHYPQQQTIQYPGQQISTGTPQYSLQQPQPQQPTPQVQPQQPPQQVQVQPQNQVSQVSSYGQQGIAPTYQTAALTYPPSYPQQNVQPQQPKPQYPGAIEEIYTPPQTAAPTRPTTTPRPRPTTTRPRPQTTTPTTTQKPMTAAITAQSLTQQIRRLPAVLYLDSRAEGSAELEKLLRDTYSLPLVAFYVDKISKPQLAQKYLHQLTAHKTLPYLFICGTFIGSEQHIQNYHKNGQIPQLVEYVCGEEHKKPKKTAKKTTNS</sequence>
<protein>
    <submittedName>
        <fullName evidence="7">CRE-PQN-26 protein</fullName>
    </submittedName>
</protein>
<name>W6NFH8_HAECO</name>
<proteinExistence type="inferred from homology"/>
<evidence type="ECO:0000256" key="5">
    <source>
        <dbReference type="ARBA" id="ARBA00023284"/>
    </source>
</evidence>
<keyword evidence="2" id="KW-0813">Transport</keyword>
<dbReference type="SUPFAM" id="SSF52833">
    <property type="entry name" value="Thioredoxin-like"/>
    <property type="match status" value="1"/>
</dbReference>
<feature type="compositionally biased region" description="Low complexity" evidence="6">
    <location>
        <begin position="339"/>
        <end position="372"/>
    </location>
</feature>
<gene>
    <name evidence="7" type="ORF">HCOI_01505200</name>
</gene>
<evidence type="ECO:0000256" key="6">
    <source>
        <dbReference type="SAM" id="MobiDB-lite"/>
    </source>
</evidence>
<evidence type="ECO:0000256" key="2">
    <source>
        <dbReference type="ARBA" id="ARBA00022448"/>
    </source>
</evidence>
<reference evidence="7" key="1">
    <citation type="submission" date="2013-03" db="EMBL/GenBank/DDBJ databases">
        <authorList>
            <person name="Aslett M."/>
        </authorList>
    </citation>
    <scope>NUCLEOTIDE SEQUENCE [LARGE SCALE GENOMIC DNA]</scope>
    <source>
        <strain evidence="7">ISE/inbred ISE</strain>
    </source>
</reference>
<organism evidence="7">
    <name type="scientific">Haemonchus contortus</name>
    <name type="common">Barber pole worm</name>
    <dbReference type="NCBI Taxonomy" id="6289"/>
    <lineage>
        <taxon>Eukaryota</taxon>
        <taxon>Metazoa</taxon>
        <taxon>Ecdysozoa</taxon>
        <taxon>Nematoda</taxon>
        <taxon>Chromadorea</taxon>
        <taxon>Rhabditida</taxon>
        <taxon>Rhabditina</taxon>
        <taxon>Rhabditomorpha</taxon>
        <taxon>Strongyloidea</taxon>
        <taxon>Trichostrongylidae</taxon>
        <taxon>Haemonchus</taxon>
    </lineage>
</organism>
<dbReference type="GO" id="GO:0015035">
    <property type="term" value="F:protein-disulfide reductase activity"/>
    <property type="evidence" value="ECO:0007669"/>
    <property type="project" value="TreeGrafter"/>
</dbReference>
<dbReference type="InterPro" id="IPR036249">
    <property type="entry name" value="Thioredoxin-like_sf"/>
</dbReference>
<feature type="compositionally biased region" description="Polar residues" evidence="6">
    <location>
        <begin position="218"/>
        <end position="229"/>
    </location>
</feature>
<comment type="similarity">
    <text evidence="1">Belongs to the glutaredoxin family.</text>
</comment>
<evidence type="ECO:0000256" key="1">
    <source>
        <dbReference type="ARBA" id="ARBA00007787"/>
    </source>
</evidence>
<feature type="compositionally biased region" description="Low complexity" evidence="6">
    <location>
        <begin position="238"/>
        <end position="298"/>
    </location>
</feature>
<dbReference type="GO" id="GO:0005739">
    <property type="term" value="C:mitochondrion"/>
    <property type="evidence" value="ECO:0007669"/>
    <property type="project" value="TreeGrafter"/>
</dbReference>
<feature type="region of interest" description="Disordered" evidence="6">
    <location>
        <begin position="311"/>
        <end position="374"/>
    </location>
</feature>
<dbReference type="PANTHER" id="PTHR46679:SF1">
    <property type="entry name" value="GLUTAREDOXIN-2, MITOCHONDRIAL"/>
    <property type="match status" value="1"/>
</dbReference>
<feature type="region of interest" description="Disordered" evidence="6">
    <location>
        <begin position="166"/>
        <end position="188"/>
    </location>
</feature>
<reference evidence="7" key="2">
    <citation type="submission" date="2013-05" db="EMBL/GenBank/DDBJ databases">
        <title>The genome and transcriptome of Haemonchus contortus: a key model parasite for drug and vaccine discovery.</title>
        <authorList>
            <person name="Laing R."/>
            <person name="Kikuchi T."/>
            <person name="Martinelli A."/>
            <person name="Tsai I.J."/>
            <person name="Beech R.N."/>
            <person name="Redman E."/>
            <person name="Holroyd N."/>
            <person name="Bartley D.J."/>
            <person name="Beasley H."/>
            <person name="Britton C."/>
            <person name="Curran D."/>
            <person name="Devaney E."/>
            <person name="Gilabert A."/>
            <person name="Jackson F."/>
            <person name="Hunt M."/>
            <person name="Johnston S."/>
            <person name="Kryukov I."/>
            <person name="Li K."/>
            <person name="Morrison A.A."/>
            <person name="Reid A.J."/>
            <person name="Sargison N."/>
            <person name="Saunders G."/>
            <person name="Wasmuth J.D."/>
            <person name="Wolstenholme A."/>
            <person name="Berriman M."/>
            <person name="Gilleard J.S."/>
            <person name="Cotton J.A."/>
        </authorList>
    </citation>
    <scope>NUCLEOTIDE SEQUENCE [LARGE SCALE GENOMIC DNA]</scope>
    <source>
        <strain evidence="7">ISE/inbred ISE</strain>
    </source>
</reference>
<dbReference type="PANTHER" id="PTHR46679">
    <property type="match status" value="1"/>
</dbReference>
<comment type="caution">
    <text evidence="7">The sequence shown here is derived from an EMBL/GenBank/DDBJ whole genome shotgun (WGS) entry which is preliminary data.</text>
</comment>
<accession>W6NFH8</accession>